<dbReference type="EMBL" id="BARW01032639">
    <property type="protein sequence ID" value="GAJ02846.1"/>
    <property type="molecule type" value="Genomic_DNA"/>
</dbReference>
<gene>
    <name evidence="1" type="ORF">S12H4_51612</name>
</gene>
<comment type="caution">
    <text evidence="1">The sequence shown here is derived from an EMBL/GenBank/DDBJ whole genome shotgun (WGS) entry which is preliminary data.</text>
</comment>
<protein>
    <submittedName>
        <fullName evidence="1">Uncharacterized protein</fullName>
    </submittedName>
</protein>
<evidence type="ECO:0000313" key="1">
    <source>
        <dbReference type="EMBL" id="GAJ02846.1"/>
    </source>
</evidence>
<proteinExistence type="predicted"/>
<organism evidence="1">
    <name type="scientific">marine sediment metagenome</name>
    <dbReference type="NCBI Taxonomy" id="412755"/>
    <lineage>
        <taxon>unclassified sequences</taxon>
        <taxon>metagenomes</taxon>
        <taxon>ecological metagenomes</taxon>
    </lineage>
</organism>
<dbReference type="AlphaFoldDB" id="X1USH3"/>
<sequence>MNLTFNTHWDNLFSFLKDPIGYLRPIAFKLLNELITPLADGIVSYIKEKWGDEK</sequence>
<name>X1USH3_9ZZZZ</name>
<accession>X1USH3</accession>
<reference evidence="1" key="1">
    <citation type="journal article" date="2014" name="Front. Microbiol.">
        <title>High frequency of phylogenetically diverse reductive dehalogenase-homologous genes in deep subseafloor sedimentary metagenomes.</title>
        <authorList>
            <person name="Kawai M."/>
            <person name="Futagami T."/>
            <person name="Toyoda A."/>
            <person name="Takaki Y."/>
            <person name="Nishi S."/>
            <person name="Hori S."/>
            <person name="Arai W."/>
            <person name="Tsubouchi T."/>
            <person name="Morono Y."/>
            <person name="Uchiyama I."/>
            <person name="Ito T."/>
            <person name="Fujiyama A."/>
            <person name="Inagaki F."/>
            <person name="Takami H."/>
        </authorList>
    </citation>
    <scope>NUCLEOTIDE SEQUENCE</scope>
    <source>
        <strain evidence="1">Expedition CK06-06</strain>
    </source>
</reference>